<feature type="domain" description="Tc1-like transposase DDE" evidence="1">
    <location>
        <begin position="22"/>
        <end position="150"/>
    </location>
</feature>
<feature type="non-terminal residue" evidence="2">
    <location>
        <position position="1"/>
    </location>
</feature>
<protein>
    <submittedName>
        <fullName evidence="2">IS630 family transposase</fullName>
    </submittedName>
</protein>
<dbReference type="Gene3D" id="3.30.420.10">
    <property type="entry name" value="Ribonuclease H-like superfamily/Ribonuclease H"/>
    <property type="match status" value="1"/>
</dbReference>
<dbReference type="Proteomes" id="UP001604335">
    <property type="component" value="Unassembled WGS sequence"/>
</dbReference>
<proteinExistence type="predicted"/>
<dbReference type="Pfam" id="PF13358">
    <property type="entry name" value="DDE_3"/>
    <property type="match status" value="1"/>
</dbReference>
<name>A0ABW7CAN3_9CYAN</name>
<gene>
    <name evidence="2" type="ORF">VPK24_11110</name>
</gene>
<evidence type="ECO:0000313" key="3">
    <source>
        <dbReference type="Proteomes" id="UP001604335"/>
    </source>
</evidence>
<dbReference type="InterPro" id="IPR038717">
    <property type="entry name" value="Tc1-like_DDE_dom"/>
</dbReference>
<reference evidence="3" key="1">
    <citation type="journal article" date="2024" name="Algal Res.">
        <title>Biochemical, toxicological and genomic investigation of a high-biomass producing Limnothrix strain isolated from Italian shallow drinking water reservoir.</title>
        <authorList>
            <person name="Simonazzi M."/>
            <person name="Shishido T.K."/>
            <person name="Delbaje E."/>
            <person name="Wahlsten M."/>
            <person name="Fewer D.P."/>
            <person name="Sivonen K."/>
            <person name="Pezzolesi L."/>
            <person name="Pistocchi R."/>
        </authorList>
    </citation>
    <scope>NUCLEOTIDE SEQUENCE [LARGE SCALE GENOMIC DNA]</scope>
    <source>
        <strain evidence="3">LRLZ20PSL1</strain>
    </source>
</reference>
<dbReference type="PANTHER" id="PTHR46564">
    <property type="entry name" value="TRANSPOSASE"/>
    <property type="match status" value="1"/>
</dbReference>
<keyword evidence="3" id="KW-1185">Reference proteome</keyword>
<organism evidence="2 3">
    <name type="scientific">Limnothrix redekei LRLZ20PSL1</name>
    <dbReference type="NCBI Taxonomy" id="3112953"/>
    <lineage>
        <taxon>Bacteria</taxon>
        <taxon>Bacillati</taxon>
        <taxon>Cyanobacteriota</taxon>
        <taxon>Cyanophyceae</taxon>
        <taxon>Pseudanabaenales</taxon>
        <taxon>Pseudanabaenaceae</taxon>
        <taxon>Limnothrix</taxon>
    </lineage>
</organism>
<dbReference type="PANTHER" id="PTHR46564:SF1">
    <property type="entry name" value="TRANSPOSASE"/>
    <property type="match status" value="1"/>
</dbReference>
<evidence type="ECO:0000313" key="2">
    <source>
        <dbReference type="EMBL" id="MFG3818185.1"/>
    </source>
</evidence>
<accession>A0ABW7CAN3</accession>
<dbReference type="RefSeq" id="WP_393013278.1">
    <property type="nucleotide sequence ID" value="NZ_JAZAQF010000067.1"/>
</dbReference>
<dbReference type="NCBIfam" id="NF033545">
    <property type="entry name" value="transpos_IS630"/>
    <property type="match status" value="1"/>
</dbReference>
<dbReference type="InterPro" id="IPR047655">
    <property type="entry name" value="Transpos_IS630-like"/>
</dbReference>
<evidence type="ECO:0000259" key="1">
    <source>
        <dbReference type="Pfam" id="PF13358"/>
    </source>
</evidence>
<dbReference type="InterPro" id="IPR036397">
    <property type="entry name" value="RNaseH_sf"/>
</dbReference>
<feature type="non-terminal residue" evidence="2">
    <location>
        <position position="171"/>
    </location>
</feature>
<comment type="caution">
    <text evidence="2">The sequence shown here is derived from an EMBL/GenBank/DDBJ whole genome shotgun (WGS) entry which is preliminary data.</text>
</comment>
<sequence length="171" mass="19723">TAEVQAERVDYWQRILKVEAERLVFIDESGFWVGMNRPVARAKKGMKAYETQKPYCGKKMTVISAIRRSGVVAIKGLKGSMKKEDFLEFVKVNLAPQLKVSDVVIMDNLNSHHRPEVREMIEAVGATVEYLPVYSPDFNPIEMMWSQLKIFLWKFRTETIEVLEQLTRLAA</sequence>
<dbReference type="EMBL" id="JAZAQF010000067">
    <property type="protein sequence ID" value="MFG3818185.1"/>
    <property type="molecule type" value="Genomic_DNA"/>
</dbReference>